<dbReference type="Proteomes" id="UP000887572">
    <property type="component" value="Unplaced"/>
</dbReference>
<evidence type="ECO:0000313" key="2">
    <source>
        <dbReference type="WBParaSite" id="Gr19_v10_g14599.t1"/>
    </source>
</evidence>
<evidence type="ECO:0000313" key="1">
    <source>
        <dbReference type="Proteomes" id="UP000887572"/>
    </source>
</evidence>
<sequence>MALGQAIKAGALRCNAQLSKKIREWYIMTVTLRLPVQLPPDLLHAILYYTINKLERLLYKAARGKLPLVAL</sequence>
<name>A0A914H841_GLORO</name>
<reference evidence="2" key="1">
    <citation type="submission" date="2022-11" db="UniProtKB">
        <authorList>
            <consortium name="WormBaseParasite"/>
        </authorList>
    </citation>
    <scope>IDENTIFICATION</scope>
</reference>
<dbReference type="AlphaFoldDB" id="A0A914H841"/>
<accession>A0A914H841</accession>
<keyword evidence="1" id="KW-1185">Reference proteome</keyword>
<organism evidence="1 2">
    <name type="scientific">Globodera rostochiensis</name>
    <name type="common">Golden nematode worm</name>
    <name type="synonym">Heterodera rostochiensis</name>
    <dbReference type="NCBI Taxonomy" id="31243"/>
    <lineage>
        <taxon>Eukaryota</taxon>
        <taxon>Metazoa</taxon>
        <taxon>Ecdysozoa</taxon>
        <taxon>Nematoda</taxon>
        <taxon>Chromadorea</taxon>
        <taxon>Rhabditida</taxon>
        <taxon>Tylenchina</taxon>
        <taxon>Tylenchomorpha</taxon>
        <taxon>Tylenchoidea</taxon>
        <taxon>Heteroderidae</taxon>
        <taxon>Heteroderinae</taxon>
        <taxon>Globodera</taxon>
    </lineage>
</organism>
<protein>
    <submittedName>
        <fullName evidence="2">Transposase</fullName>
    </submittedName>
</protein>
<dbReference type="WBParaSite" id="Gr19_v10_g14599.t1">
    <property type="protein sequence ID" value="Gr19_v10_g14599.t1"/>
    <property type="gene ID" value="Gr19_v10_g14599"/>
</dbReference>
<proteinExistence type="predicted"/>